<dbReference type="Gene3D" id="3.30.9.10">
    <property type="entry name" value="D-Amino Acid Oxidase, subunit A, domain 2"/>
    <property type="match status" value="1"/>
</dbReference>
<dbReference type="InterPro" id="IPR036188">
    <property type="entry name" value="FAD/NAD-bd_sf"/>
</dbReference>
<gene>
    <name evidence="2" type="ordered locus">trd_A0892</name>
</gene>
<geneLocation type="plasmid" evidence="3">
    <name>Tros</name>
</geneLocation>
<dbReference type="PANTHER" id="PTHR13847:SF285">
    <property type="entry name" value="FAD DEPENDENT OXIDOREDUCTASE DOMAIN-CONTAINING PROTEIN"/>
    <property type="match status" value="1"/>
</dbReference>
<name>B9L528_THERP</name>
<dbReference type="Gene3D" id="3.50.50.60">
    <property type="entry name" value="FAD/NAD(P)-binding domain"/>
    <property type="match status" value="1"/>
</dbReference>
<dbReference type="SUPFAM" id="SSF51905">
    <property type="entry name" value="FAD/NAD(P)-binding domain"/>
    <property type="match status" value="1"/>
</dbReference>
<accession>B9L528</accession>
<dbReference type="GO" id="GO:0005737">
    <property type="term" value="C:cytoplasm"/>
    <property type="evidence" value="ECO:0007669"/>
    <property type="project" value="TreeGrafter"/>
</dbReference>
<feature type="domain" description="FAD dependent oxidoreductase" evidence="1">
    <location>
        <begin position="38"/>
        <end position="405"/>
    </location>
</feature>
<sequence>MAGTLDPRRVYGQYSFWLETCGDDLSPRPALEGTYEADVAILGAGFTGLWTAYYLLEREPGLKVVILEQRIAGFGASGRNGGWLYPGFPVSLGELAERYGEETARAIHYAMRATVDEVERVLQVEGIDAHFHRGGVLRLARGAHQVPALEETARTLERLGITDYAEWLSVEAVRQRVRVTKVVAGLYSAHGAVIHPGRLVRGLARALERRGAVIFEETPVVGFRGGSSPFFRTPRGEVRARVLVLAGEAYLSQLAPLRRTLIPIYSLIVLTEPVPDEVWQEIGWENRELLSSQRLTVDYLQRTADGRIMFGGRGAPYRFGSRIADAYDRHGPTHEGLRQMCYEWFPALRLHGVRFTHAWGGPLGVPRDWMPTMRYDPRSGIALACGYTGQGVATANLAGRILADLITGQESELTRLPMTSHRLKDWEPEPLRWLGVRFVQLGYERLDRIAEATGKAPTGRSLVERLAAH</sequence>
<dbReference type="HOGENOM" id="CLU_007884_3_2_0"/>
<dbReference type="InterPro" id="IPR006076">
    <property type="entry name" value="FAD-dep_OxRdtase"/>
</dbReference>
<keyword evidence="3" id="KW-1185">Reference proteome</keyword>
<evidence type="ECO:0000259" key="1">
    <source>
        <dbReference type="Pfam" id="PF01266"/>
    </source>
</evidence>
<keyword evidence="2" id="KW-0614">Plasmid</keyword>
<dbReference type="AlphaFoldDB" id="B9L528"/>
<reference evidence="2 3" key="1">
    <citation type="journal article" date="2009" name="PLoS ONE">
        <title>Complete genome sequence of the aerobic CO-oxidizing thermophile Thermomicrobium roseum.</title>
        <authorList>
            <person name="Wu D."/>
            <person name="Raymond J."/>
            <person name="Wu M."/>
            <person name="Chatterji S."/>
            <person name="Ren Q."/>
            <person name="Graham J.E."/>
            <person name="Bryant D.A."/>
            <person name="Robb F."/>
            <person name="Colman A."/>
            <person name="Tallon L.J."/>
            <person name="Badger J.H."/>
            <person name="Madupu R."/>
            <person name="Ward N.L."/>
            <person name="Eisen J.A."/>
        </authorList>
    </citation>
    <scope>NUCLEOTIDE SEQUENCE [LARGE SCALE GENOMIC DNA]</scope>
    <source>
        <strain evidence="3">ATCC 27502 / DSM 5159 / P-2</strain>
        <plasmid evidence="2">unnamed</plasmid>
    </source>
</reference>
<dbReference type="KEGG" id="tro:trd_A0892"/>
<organism evidence="2 3">
    <name type="scientific">Thermomicrobium roseum (strain ATCC 27502 / DSM 5159 / P-2)</name>
    <dbReference type="NCBI Taxonomy" id="309801"/>
    <lineage>
        <taxon>Bacteria</taxon>
        <taxon>Pseudomonadati</taxon>
        <taxon>Thermomicrobiota</taxon>
        <taxon>Thermomicrobia</taxon>
        <taxon>Thermomicrobiales</taxon>
        <taxon>Thermomicrobiaceae</taxon>
        <taxon>Thermomicrobium</taxon>
    </lineage>
</organism>
<dbReference type="RefSeq" id="WP_012642723.1">
    <property type="nucleotide sequence ID" value="NC_011961.1"/>
</dbReference>
<evidence type="ECO:0000313" key="2">
    <source>
        <dbReference type="EMBL" id="ACM06736.1"/>
    </source>
</evidence>
<proteinExistence type="predicted"/>
<dbReference type="OrthoDB" id="571248at2"/>
<dbReference type="Pfam" id="PF01266">
    <property type="entry name" value="DAO"/>
    <property type="match status" value="1"/>
</dbReference>
<evidence type="ECO:0000313" key="3">
    <source>
        <dbReference type="Proteomes" id="UP000000447"/>
    </source>
</evidence>
<dbReference type="PANTHER" id="PTHR13847">
    <property type="entry name" value="SARCOSINE DEHYDROGENASE-RELATED"/>
    <property type="match status" value="1"/>
</dbReference>
<protein>
    <submittedName>
        <fullName evidence="2">FAD dependent oxidoreductase</fullName>
    </submittedName>
</protein>
<dbReference type="EMBL" id="CP001276">
    <property type="protein sequence ID" value="ACM06736.1"/>
    <property type="molecule type" value="Genomic_DNA"/>
</dbReference>
<dbReference type="Proteomes" id="UP000000447">
    <property type="component" value="Plasmid unnamed"/>
</dbReference>
<dbReference type="eggNOG" id="COG0665">
    <property type="taxonomic scope" value="Bacteria"/>
</dbReference>